<evidence type="ECO:0008006" key="3">
    <source>
        <dbReference type="Google" id="ProtNLM"/>
    </source>
</evidence>
<reference evidence="2" key="2">
    <citation type="submission" date="2015-01" db="EMBL/GenBank/DDBJ databases">
        <title>Evolutionary Origins and Diversification of the Mycorrhizal Mutualists.</title>
        <authorList>
            <consortium name="DOE Joint Genome Institute"/>
            <consortium name="Mycorrhizal Genomics Consortium"/>
            <person name="Kohler A."/>
            <person name="Kuo A."/>
            <person name="Nagy L.G."/>
            <person name="Floudas D."/>
            <person name="Copeland A."/>
            <person name="Barry K.W."/>
            <person name="Cichocki N."/>
            <person name="Veneault-Fourrey C."/>
            <person name="LaButti K."/>
            <person name="Lindquist E.A."/>
            <person name="Lipzen A."/>
            <person name="Lundell T."/>
            <person name="Morin E."/>
            <person name="Murat C."/>
            <person name="Riley R."/>
            <person name="Ohm R."/>
            <person name="Sun H."/>
            <person name="Tunlid A."/>
            <person name="Henrissat B."/>
            <person name="Grigoriev I.V."/>
            <person name="Hibbett D.S."/>
            <person name="Martin F."/>
        </authorList>
    </citation>
    <scope>NUCLEOTIDE SEQUENCE [LARGE SCALE GENOMIC DNA]</scope>
    <source>
        <strain evidence="2">Foug A</strain>
    </source>
</reference>
<keyword evidence="2" id="KW-1185">Reference proteome</keyword>
<dbReference type="Gene3D" id="3.40.50.300">
    <property type="entry name" value="P-loop containing nucleotide triphosphate hydrolases"/>
    <property type="match status" value="1"/>
</dbReference>
<dbReference type="InParanoid" id="A0A0C2YUC3"/>
<dbReference type="SUPFAM" id="SSF52540">
    <property type="entry name" value="P-loop containing nucleoside triphosphate hydrolases"/>
    <property type="match status" value="1"/>
</dbReference>
<evidence type="ECO:0000313" key="1">
    <source>
        <dbReference type="EMBL" id="KIM53258.1"/>
    </source>
</evidence>
<dbReference type="CDD" id="cd00882">
    <property type="entry name" value="Ras_like_GTPase"/>
    <property type="match status" value="1"/>
</dbReference>
<reference evidence="1 2" key="1">
    <citation type="submission" date="2014-04" db="EMBL/GenBank/DDBJ databases">
        <authorList>
            <consortium name="DOE Joint Genome Institute"/>
            <person name="Kuo A."/>
            <person name="Kohler A."/>
            <person name="Nagy L.G."/>
            <person name="Floudas D."/>
            <person name="Copeland A."/>
            <person name="Barry K.W."/>
            <person name="Cichocki N."/>
            <person name="Veneault-Fourrey C."/>
            <person name="LaButti K."/>
            <person name="Lindquist E.A."/>
            <person name="Lipzen A."/>
            <person name="Lundell T."/>
            <person name="Morin E."/>
            <person name="Murat C."/>
            <person name="Sun H."/>
            <person name="Tunlid A."/>
            <person name="Henrissat B."/>
            <person name="Grigoriev I.V."/>
            <person name="Hibbett D.S."/>
            <person name="Martin F."/>
            <person name="Nordberg H.P."/>
            <person name="Cantor M.N."/>
            <person name="Hua S.X."/>
        </authorList>
    </citation>
    <scope>NUCLEOTIDE SEQUENCE [LARGE SCALE GENOMIC DNA]</scope>
    <source>
        <strain evidence="1 2">Foug A</strain>
    </source>
</reference>
<accession>A0A0C2YUC3</accession>
<dbReference type="InterPro" id="IPR027417">
    <property type="entry name" value="P-loop_NTPase"/>
</dbReference>
<gene>
    <name evidence="1" type="ORF">SCLCIDRAFT_32017</name>
</gene>
<dbReference type="OrthoDB" id="391988at2759"/>
<dbReference type="EMBL" id="KN822185">
    <property type="protein sequence ID" value="KIM53258.1"/>
    <property type="molecule type" value="Genomic_DNA"/>
</dbReference>
<dbReference type="HOGENOM" id="CLU_023805_2_2_1"/>
<dbReference type="AlphaFoldDB" id="A0A0C2YUC3"/>
<proteinExistence type="predicted"/>
<dbReference type="Proteomes" id="UP000053989">
    <property type="component" value="Unassembled WGS sequence"/>
</dbReference>
<name>A0A0C2YUC3_9AGAM</name>
<organism evidence="1 2">
    <name type="scientific">Scleroderma citrinum Foug A</name>
    <dbReference type="NCBI Taxonomy" id="1036808"/>
    <lineage>
        <taxon>Eukaryota</taxon>
        <taxon>Fungi</taxon>
        <taxon>Dikarya</taxon>
        <taxon>Basidiomycota</taxon>
        <taxon>Agaricomycotina</taxon>
        <taxon>Agaricomycetes</taxon>
        <taxon>Agaricomycetidae</taxon>
        <taxon>Boletales</taxon>
        <taxon>Sclerodermatineae</taxon>
        <taxon>Sclerodermataceae</taxon>
        <taxon>Scleroderma</taxon>
    </lineage>
</organism>
<protein>
    <recommendedName>
        <fullName evidence="3">G domain-containing protein</fullName>
    </recommendedName>
</protein>
<sequence>MSSTGLRISRIELTCGKEVESAELTIDGQNHALARQPNSGVLSVDFDPVSIERASQGSFVLLVKYQGYFRQKSRKVEINSSEVLANSQDNEFRKVWGKFVIVLKLSVSPDFVPINAGPLPPTFESILKQCPRFRALVIGKSGVGKSTLINHTFGIKNAFAEHDKRGKGFEQGEDDTLGVVTQFIKERRNNEDIKEQLHAVWLCFQIPNADAGQRMMEAGMEEFLQQKKEILGDVPTIFVFTKYDMLTTAVEDVMMGSVEDYTPTDVESKAKQLVEAQCVEPIKKLTKETSIPHIAVSAEHRGKLEGLIQLTYEKVSEYFGNQPGTATSAVPTVAVMAQRVAPDLKIEGSIKVGKQRYWQAIFAGPVFSRRSMQDCLRVIHDDIIGLWNFCDEDKLLLSKEFREFMMNLVNLLDRPMDCPPLPQRSETMSSMQTEGTPLVAFLLITLPFTAGLKLVKWAHNIYKQTPEVQRNFIAYIADLTNVLDILFTLTASRSEENLNIRAIKAAYKAYCGSMRRVQVHAQIRGCSVSTFGSSDVVSEIVSLVRQRYVIDKELVKNIAEVSATYLEGEEAWYP</sequence>
<dbReference type="STRING" id="1036808.A0A0C2YUC3"/>
<evidence type="ECO:0000313" key="2">
    <source>
        <dbReference type="Proteomes" id="UP000053989"/>
    </source>
</evidence>